<organism evidence="2 3">
    <name type="scientific">Zobellella aerophila</name>
    <dbReference type="NCBI Taxonomy" id="870480"/>
    <lineage>
        <taxon>Bacteria</taxon>
        <taxon>Pseudomonadati</taxon>
        <taxon>Pseudomonadota</taxon>
        <taxon>Gammaproteobacteria</taxon>
        <taxon>Aeromonadales</taxon>
        <taxon>Aeromonadaceae</taxon>
        <taxon>Zobellella</taxon>
    </lineage>
</organism>
<protein>
    <submittedName>
        <fullName evidence="2">Type IV pilin</fullName>
    </submittedName>
</protein>
<dbReference type="EMBL" id="BAABCX010000004">
    <property type="protein sequence ID" value="GAA3547208.1"/>
    <property type="molecule type" value="Genomic_DNA"/>
</dbReference>
<evidence type="ECO:0000313" key="2">
    <source>
        <dbReference type="EMBL" id="GAA3547208.1"/>
    </source>
</evidence>
<reference evidence="3" key="1">
    <citation type="journal article" date="2019" name="Int. J. Syst. Evol. Microbiol.">
        <title>The Global Catalogue of Microorganisms (GCM) 10K type strain sequencing project: providing services to taxonomists for standard genome sequencing and annotation.</title>
        <authorList>
            <consortium name="The Broad Institute Genomics Platform"/>
            <consortium name="The Broad Institute Genome Sequencing Center for Infectious Disease"/>
            <person name="Wu L."/>
            <person name="Ma J."/>
        </authorList>
    </citation>
    <scope>NUCLEOTIDE SEQUENCE [LARGE SCALE GENOMIC DNA]</scope>
    <source>
        <strain evidence="3">JCM 17110</strain>
    </source>
</reference>
<gene>
    <name evidence="2" type="ORF">GCM10022394_29090</name>
</gene>
<accession>A0ABP6WAE0</accession>
<evidence type="ECO:0000256" key="1">
    <source>
        <dbReference type="SAM" id="Phobius"/>
    </source>
</evidence>
<feature type="transmembrane region" description="Helical" evidence="1">
    <location>
        <begin position="15"/>
        <end position="38"/>
    </location>
</feature>
<proteinExistence type="predicted"/>
<keyword evidence="1" id="KW-0472">Membrane</keyword>
<dbReference type="InterPro" id="IPR016419">
    <property type="entry name" value="Prepilin_Pept-dep_B_prd"/>
</dbReference>
<dbReference type="PIRSF" id="PIRSF004525">
    <property type="entry name" value="Pilin_peptidase-dep_B_prd"/>
    <property type="match status" value="1"/>
</dbReference>
<keyword evidence="1" id="KW-1133">Transmembrane helix</keyword>
<sequence>MLSPNKHAGFSVVEMLVSLVAGLVVVAGGISLFASVIISGNTTLMLSRLNQDLQAVGDIISRDLQRAGYHPSAAEDMALGAPTSGAVSPTYVFSTADDLYSASGAANPSCIRIKYWAPDPPSGSGAVVRVYNYDSVNKALKVSTSYSEPTSSALSSGDCSSGSKLVSDDEVLIDALSFELVSGSSPTGMRTVRVNITAAHAKKTELSMSLQRQVKIRNDGY</sequence>
<name>A0ABP6WAE0_9GAMM</name>
<comment type="caution">
    <text evidence="2">The sequence shown here is derived from an EMBL/GenBank/DDBJ whole genome shotgun (WGS) entry which is preliminary data.</text>
</comment>
<dbReference type="Proteomes" id="UP001500795">
    <property type="component" value="Unassembled WGS sequence"/>
</dbReference>
<dbReference type="RefSeq" id="WP_344959330.1">
    <property type="nucleotide sequence ID" value="NZ_BAABCX010000004.1"/>
</dbReference>
<keyword evidence="3" id="KW-1185">Reference proteome</keyword>
<keyword evidence="1" id="KW-0812">Transmembrane</keyword>
<evidence type="ECO:0000313" key="3">
    <source>
        <dbReference type="Proteomes" id="UP001500795"/>
    </source>
</evidence>